<evidence type="ECO:0000256" key="1">
    <source>
        <dbReference type="SAM" id="MobiDB-lite"/>
    </source>
</evidence>
<keyword evidence="2" id="KW-0472">Membrane</keyword>
<feature type="region of interest" description="Disordered" evidence="1">
    <location>
        <begin position="116"/>
        <end position="190"/>
    </location>
</feature>
<feature type="transmembrane region" description="Helical" evidence="2">
    <location>
        <begin position="7"/>
        <end position="28"/>
    </location>
</feature>
<proteinExistence type="predicted"/>
<keyword evidence="4" id="KW-1185">Reference proteome</keyword>
<comment type="caution">
    <text evidence="3">The sequence shown here is derived from an EMBL/GenBank/DDBJ whole genome shotgun (WGS) entry which is preliminary data.</text>
</comment>
<protein>
    <submittedName>
        <fullName evidence="3">Uncharacterized protein</fullName>
    </submittedName>
</protein>
<organism evidence="3 4">
    <name type="scientific">Phytohabitans houttuyneae</name>
    <dbReference type="NCBI Taxonomy" id="1076126"/>
    <lineage>
        <taxon>Bacteria</taxon>
        <taxon>Bacillati</taxon>
        <taxon>Actinomycetota</taxon>
        <taxon>Actinomycetes</taxon>
        <taxon>Micromonosporales</taxon>
        <taxon>Micromonosporaceae</taxon>
    </lineage>
</organism>
<feature type="transmembrane region" description="Helical" evidence="2">
    <location>
        <begin position="40"/>
        <end position="61"/>
    </location>
</feature>
<dbReference type="EMBL" id="BLPF01000004">
    <property type="protein sequence ID" value="GFJ85190.1"/>
    <property type="molecule type" value="Genomic_DNA"/>
</dbReference>
<dbReference type="Proteomes" id="UP000482800">
    <property type="component" value="Unassembled WGS sequence"/>
</dbReference>
<reference evidence="3 4" key="2">
    <citation type="submission" date="2020-03" db="EMBL/GenBank/DDBJ databases">
        <authorList>
            <person name="Ichikawa N."/>
            <person name="Kimura A."/>
            <person name="Kitahashi Y."/>
            <person name="Uohara A."/>
        </authorList>
    </citation>
    <scope>NUCLEOTIDE SEQUENCE [LARGE SCALE GENOMIC DNA]</scope>
    <source>
        <strain evidence="3 4">NBRC 108639</strain>
    </source>
</reference>
<feature type="compositionally biased region" description="Low complexity" evidence="1">
    <location>
        <begin position="123"/>
        <end position="139"/>
    </location>
</feature>
<evidence type="ECO:0000313" key="3">
    <source>
        <dbReference type="EMBL" id="GFJ85190.1"/>
    </source>
</evidence>
<feature type="compositionally biased region" description="Low complexity" evidence="1">
    <location>
        <begin position="158"/>
        <end position="181"/>
    </location>
</feature>
<evidence type="ECO:0000256" key="2">
    <source>
        <dbReference type="SAM" id="Phobius"/>
    </source>
</evidence>
<keyword evidence="2" id="KW-1133">Transmembrane helix</keyword>
<accession>A0A6V8KP63</accession>
<dbReference type="AlphaFoldDB" id="A0A6V8KP63"/>
<gene>
    <name evidence="3" type="ORF">Phou_093700</name>
</gene>
<name>A0A6V8KP63_9ACTN</name>
<reference evidence="3 4" key="1">
    <citation type="submission" date="2020-03" db="EMBL/GenBank/DDBJ databases">
        <title>Whole genome shotgun sequence of Phytohabitans houttuyneae NBRC 108639.</title>
        <authorList>
            <person name="Komaki H."/>
            <person name="Tamura T."/>
        </authorList>
    </citation>
    <scope>NUCLEOTIDE SEQUENCE [LARGE SCALE GENOMIC DNA]</scope>
    <source>
        <strain evidence="3 4">NBRC 108639</strain>
    </source>
</reference>
<keyword evidence="2" id="KW-0812">Transmembrane</keyword>
<sequence>MREGRSIVLIAVTSGLMSVMLAVAVNVATGGTLPGPLSGASWLAWPAVAVLAAIAVTLAILQQTPGPKDPPPVARSVPRELPAAVTTFAGKSDLAAANRVLADGCRVLAVAGRPARASPLWPSTSHTSAGTSSRTASSSPRCAVPTPTPWRRRRCSPASSTASACRKTSAAAAWTTSRRVTGPPSPTARC</sequence>
<evidence type="ECO:0000313" key="4">
    <source>
        <dbReference type="Proteomes" id="UP000482800"/>
    </source>
</evidence>